<dbReference type="EMBL" id="NMUH01003716">
    <property type="protein sequence ID" value="MQM06809.1"/>
    <property type="molecule type" value="Genomic_DNA"/>
</dbReference>
<gene>
    <name evidence="2" type="ORF">Taro_039640</name>
</gene>
<feature type="compositionally biased region" description="Pro residues" evidence="1">
    <location>
        <begin position="379"/>
        <end position="390"/>
    </location>
</feature>
<reference evidence="2" key="1">
    <citation type="submission" date="2017-07" db="EMBL/GenBank/DDBJ databases">
        <title>Taro Niue Genome Assembly and Annotation.</title>
        <authorList>
            <person name="Atibalentja N."/>
            <person name="Keating K."/>
            <person name="Fields C.J."/>
        </authorList>
    </citation>
    <scope>NUCLEOTIDE SEQUENCE</scope>
    <source>
        <strain evidence="2">Niue_2</strain>
        <tissue evidence="2">Leaf</tissue>
    </source>
</reference>
<feature type="region of interest" description="Disordered" evidence="1">
    <location>
        <begin position="468"/>
        <end position="488"/>
    </location>
</feature>
<feature type="region of interest" description="Disordered" evidence="1">
    <location>
        <begin position="375"/>
        <end position="409"/>
    </location>
</feature>
<sequence>MWWNLFQQDDASLLIHTSSSTYRGVVTLKYADWWAGHGGNFTQRSGAIRHIEKDYLRRQDRPHFHIRERYLKKYFSKLAIHVINAFQAKDKSQKRPLVVVEVEHVDNHPIRKKSASKKRARATAIDPPSSYEWWSDFVHACGLPPDAPLDSLLPPGAFNDDPFKEWLAYLSNVLTSLGPRREAFLIQRACRLDDVWSAVSSDTVSPSRHLAQPETRAGPDISLPIPSPEVANSPHDGADGATFSPHISMHVDPVSTVPPGNTLLIYLLACSLIPTASPEPLLGSLLSRDQNVEPMPPVSEARGGHSREDDVDDWDYELDVYPLMTMMEGPLPTTDRGALQDITAVVEPTATETPPFPSIEGNPLLVSISIALNEEKSEPPAPSHPLPDPSVPLEEKGALAEPLSQPSDPAAIAQDDLSLAPDPSKTNNNGGDSFVPMPLALNLPFVVEKVEVAIKPFEHLLDVENSDVTSPLDVSEPNSSETYVISDDHSLDRSPQALEVLEGRLAALRGEAIGTAGQISMVQDQHTSLLSRQREESARATLLRMLASCLDRSVAEDVRHSIALTVRLLSLEVEQNRIHASIAVLEAEASGSCNAAMNASRNSLLNAKRKFLSHERYKLFYHLFDRCLRGSFIHRCYGHWPVCFNNRIFLLLIGRREDILIAPCLRCRDRPWFFPSEVYDPLGWLISLGADASPLPPFLPRADEKSTAFTSRDPEPLSFGAYSQAGVSLQAMLAGLFVELAEAAIVVVPAVEAVLVVMVGVAVVPPFPIVA</sequence>
<keyword evidence="3" id="KW-1185">Reference proteome</keyword>
<evidence type="ECO:0000313" key="2">
    <source>
        <dbReference type="EMBL" id="MQM06809.1"/>
    </source>
</evidence>
<evidence type="ECO:0000313" key="3">
    <source>
        <dbReference type="Proteomes" id="UP000652761"/>
    </source>
</evidence>
<accession>A0A843WB52</accession>
<evidence type="ECO:0000256" key="1">
    <source>
        <dbReference type="SAM" id="MobiDB-lite"/>
    </source>
</evidence>
<comment type="caution">
    <text evidence="2">The sequence shown here is derived from an EMBL/GenBank/DDBJ whole genome shotgun (WGS) entry which is preliminary data.</text>
</comment>
<name>A0A843WB52_COLES</name>
<organism evidence="2 3">
    <name type="scientific">Colocasia esculenta</name>
    <name type="common">Wild taro</name>
    <name type="synonym">Arum esculentum</name>
    <dbReference type="NCBI Taxonomy" id="4460"/>
    <lineage>
        <taxon>Eukaryota</taxon>
        <taxon>Viridiplantae</taxon>
        <taxon>Streptophyta</taxon>
        <taxon>Embryophyta</taxon>
        <taxon>Tracheophyta</taxon>
        <taxon>Spermatophyta</taxon>
        <taxon>Magnoliopsida</taxon>
        <taxon>Liliopsida</taxon>
        <taxon>Araceae</taxon>
        <taxon>Aroideae</taxon>
        <taxon>Colocasieae</taxon>
        <taxon>Colocasia</taxon>
    </lineage>
</organism>
<dbReference type="Proteomes" id="UP000652761">
    <property type="component" value="Unassembled WGS sequence"/>
</dbReference>
<proteinExistence type="predicted"/>
<protein>
    <submittedName>
        <fullName evidence="2">Uncharacterized protein</fullName>
    </submittedName>
</protein>
<dbReference type="AlphaFoldDB" id="A0A843WB52"/>